<sequence length="425" mass="46711">MLHLRERLVLPLLRASAALLHTSAASRPLASASSSFSLHLYRCLFSTAARSATTTPFSVEEYLVATCGLTGAQALKASKNISHLKSASNLDAVLALLSGVGLSRADLAAIVAAHPQLLCVRADNIARRIDSLRDRVGLSDPQICSFLLAGGARGLRSCDMASRLEFWIPFLGSFEVLLEIVKGSYRILTADIEKVIKPNIALLQECGFSVCDVVKVSRYNKMLLTMNPKQVETSVQRADKLGIRRSSSLFKYAVGTTCRISEGKATARMKFLSITLGCSKEKIRDIVSKIPATLACSEENLCSKIELLTSTLGCSREEICAAICMKPQILGLSEENLRQKINFMITEVGLEPKYIVERPLLLTYSLEKRIVPRHSVTKILQTMGSMKEFVSFLQLLAYSDEDFHARYIDPYRHAAPALMDSYPAA</sequence>
<keyword evidence="3" id="KW-0809">Transit peptide</keyword>
<comment type="caution">
    <text evidence="5">The sequence shown here is derived from an EMBL/GenBank/DDBJ whole genome shotgun (WGS) entry which is preliminary data.</text>
</comment>
<evidence type="ECO:0000256" key="3">
    <source>
        <dbReference type="ARBA" id="ARBA00022946"/>
    </source>
</evidence>
<dbReference type="PANTHER" id="PTHR13068">
    <property type="entry name" value="CGI-12 PROTEIN-RELATED"/>
    <property type="match status" value="1"/>
</dbReference>
<evidence type="ECO:0000313" key="5">
    <source>
        <dbReference type="EMBL" id="KAF0894697.1"/>
    </source>
</evidence>
<evidence type="ECO:0000256" key="4">
    <source>
        <dbReference type="SAM" id="SignalP"/>
    </source>
</evidence>
<dbReference type="InterPro" id="IPR038538">
    <property type="entry name" value="MTERF_sf"/>
</dbReference>
<dbReference type="FunFam" id="1.25.70.10:FF:000048">
    <property type="entry name" value="Os11g0206300 protein"/>
    <property type="match status" value="1"/>
</dbReference>
<protein>
    <submittedName>
        <fullName evidence="5">Uncharacterized protein</fullName>
    </submittedName>
</protein>
<keyword evidence="4" id="KW-0732">Signal</keyword>
<dbReference type="EMBL" id="SPHZ02000010">
    <property type="protein sequence ID" value="KAF0894698.1"/>
    <property type="molecule type" value="Genomic_DNA"/>
</dbReference>
<dbReference type="GO" id="GO:0006353">
    <property type="term" value="P:DNA-templated transcription termination"/>
    <property type="evidence" value="ECO:0007669"/>
    <property type="project" value="UniProtKB-KW"/>
</dbReference>
<evidence type="ECO:0000313" key="6">
    <source>
        <dbReference type="Proteomes" id="UP000479710"/>
    </source>
</evidence>
<dbReference type="AlphaFoldDB" id="A0A6G1C404"/>
<dbReference type="GO" id="GO:0003676">
    <property type="term" value="F:nucleic acid binding"/>
    <property type="evidence" value="ECO:0007669"/>
    <property type="project" value="InterPro"/>
</dbReference>
<keyword evidence="2" id="KW-0805">Transcription regulation</keyword>
<evidence type="ECO:0000256" key="1">
    <source>
        <dbReference type="ARBA" id="ARBA00007692"/>
    </source>
</evidence>
<keyword evidence="6" id="KW-1185">Reference proteome</keyword>
<name>A0A6G1C404_9ORYZ</name>
<dbReference type="Gene3D" id="1.25.70.10">
    <property type="entry name" value="Transcription termination factor 3, mitochondrial"/>
    <property type="match status" value="2"/>
</dbReference>
<dbReference type="EMBL" id="SPHZ02000010">
    <property type="protein sequence ID" value="KAF0894697.1"/>
    <property type="molecule type" value="Genomic_DNA"/>
</dbReference>
<dbReference type="PANTHER" id="PTHR13068:SF102">
    <property type="entry name" value="OS11G0246100 PROTEIN"/>
    <property type="match status" value="1"/>
</dbReference>
<dbReference type="OrthoDB" id="2017321at2759"/>
<dbReference type="FunFam" id="1.25.70.10:FF:000001">
    <property type="entry name" value="Mitochondrial transcription termination factor-like"/>
    <property type="match status" value="1"/>
</dbReference>
<keyword evidence="2" id="KW-0804">Transcription</keyword>
<dbReference type="SMART" id="SM00733">
    <property type="entry name" value="Mterf"/>
    <property type="match status" value="5"/>
</dbReference>
<dbReference type="InterPro" id="IPR003690">
    <property type="entry name" value="MTERF"/>
</dbReference>
<gene>
    <name evidence="5" type="ORF">E2562_001987</name>
</gene>
<evidence type="ECO:0000256" key="2">
    <source>
        <dbReference type="ARBA" id="ARBA00022472"/>
    </source>
</evidence>
<reference evidence="5 6" key="1">
    <citation type="submission" date="2019-11" db="EMBL/GenBank/DDBJ databases">
        <title>Whole genome sequence of Oryza granulata.</title>
        <authorList>
            <person name="Li W."/>
        </authorList>
    </citation>
    <scope>NUCLEOTIDE SEQUENCE [LARGE SCALE GENOMIC DNA]</scope>
    <source>
        <strain evidence="6">cv. Menghai</strain>
        <tissue evidence="5">Leaf</tissue>
    </source>
</reference>
<feature type="chain" id="PRO_5036384611" evidence="4">
    <location>
        <begin position="26"/>
        <end position="425"/>
    </location>
</feature>
<keyword evidence="2" id="KW-0806">Transcription termination</keyword>
<dbReference type="EMBL" id="SPHZ02000010">
    <property type="protein sequence ID" value="KAF0894696.1"/>
    <property type="molecule type" value="Genomic_DNA"/>
</dbReference>
<proteinExistence type="inferred from homology"/>
<comment type="similarity">
    <text evidence="1">Belongs to the mTERF family.</text>
</comment>
<dbReference type="Proteomes" id="UP000479710">
    <property type="component" value="Unassembled WGS sequence"/>
</dbReference>
<accession>A0A6G1C404</accession>
<feature type="signal peptide" evidence="4">
    <location>
        <begin position="1"/>
        <end position="25"/>
    </location>
</feature>
<dbReference type="Pfam" id="PF02536">
    <property type="entry name" value="mTERF"/>
    <property type="match status" value="1"/>
</dbReference>
<organism evidence="5 6">
    <name type="scientific">Oryza meyeriana var. granulata</name>
    <dbReference type="NCBI Taxonomy" id="110450"/>
    <lineage>
        <taxon>Eukaryota</taxon>
        <taxon>Viridiplantae</taxon>
        <taxon>Streptophyta</taxon>
        <taxon>Embryophyta</taxon>
        <taxon>Tracheophyta</taxon>
        <taxon>Spermatophyta</taxon>
        <taxon>Magnoliopsida</taxon>
        <taxon>Liliopsida</taxon>
        <taxon>Poales</taxon>
        <taxon>Poaceae</taxon>
        <taxon>BOP clade</taxon>
        <taxon>Oryzoideae</taxon>
        <taxon>Oryzeae</taxon>
        <taxon>Oryzinae</taxon>
        <taxon>Oryza</taxon>
        <taxon>Oryza meyeriana</taxon>
    </lineage>
</organism>